<dbReference type="Proteomes" id="UP001175226">
    <property type="component" value="Unassembled WGS sequence"/>
</dbReference>
<proteinExistence type="predicted"/>
<evidence type="ECO:0000313" key="1">
    <source>
        <dbReference type="EMBL" id="KAK0429822.1"/>
    </source>
</evidence>
<accession>A0AA39IUL2</accession>
<sequence length="199" mass="21309">MLPQILFMLECEVQAEEMVLHGTEQIVHRRLGAQVDGKGGQERGGMPLSASRSGLGPIVPSLKVSTAGAGGGTLRAKKKPNCTKLLNSNVESGDIATINEMVGGGRDEKEQEEMRDRLCALVGVGGLKPWLDVFSTVGETELELMQTLSSEVSGDMNVKAAAAPSEVFLCPVEWNDQGSLPVRARWDNTSQGQMTQQTN</sequence>
<evidence type="ECO:0000313" key="2">
    <source>
        <dbReference type="Proteomes" id="UP001175226"/>
    </source>
</evidence>
<protein>
    <submittedName>
        <fullName evidence="1">Uncharacterized protein</fullName>
    </submittedName>
</protein>
<comment type="caution">
    <text evidence="1">The sequence shown here is derived from an EMBL/GenBank/DDBJ whole genome shotgun (WGS) entry which is preliminary data.</text>
</comment>
<organism evidence="1 2">
    <name type="scientific">Armillaria borealis</name>
    <dbReference type="NCBI Taxonomy" id="47425"/>
    <lineage>
        <taxon>Eukaryota</taxon>
        <taxon>Fungi</taxon>
        <taxon>Dikarya</taxon>
        <taxon>Basidiomycota</taxon>
        <taxon>Agaricomycotina</taxon>
        <taxon>Agaricomycetes</taxon>
        <taxon>Agaricomycetidae</taxon>
        <taxon>Agaricales</taxon>
        <taxon>Marasmiineae</taxon>
        <taxon>Physalacriaceae</taxon>
        <taxon>Armillaria</taxon>
    </lineage>
</organism>
<dbReference type="EMBL" id="JAUEPT010000208">
    <property type="protein sequence ID" value="KAK0429822.1"/>
    <property type="molecule type" value="Genomic_DNA"/>
</dbReference>
<keyword evidence="2" id="KW-1185">Reference proteome</keyword>
<name>A0AA39IUL2_9AGAR</name>
<dbReference type="AlphaFoldDB" id="A0AA39IUL2"/>
<reference evidence="1" key="1">
    <citation type="submission" date="2023-06" db="EMBL/GenBank/DDBJ databases">
        <authorList>
            <consortium name="Lawrence Berkeley National Laboratory"/>
            <person name="Ahrendt S."/>
            <person name="Sahu N."/>
            <person name="Indic B."/>
            <person name="Wong-Bajracharya J."/>
            <person name="Merenyi Z."/>
            <person name="Ke H.-M."/>
            <person name="Monk M."/>
            <person name="Kocsube S."/>
            <person name="Drula E."/>
            <person name="Lipzen A."/>
            <person name="Balint B."/>
            <person name="Henrissat B."/>
            <person name="Andreopoulos B."/>
            <person name="Martin F.M."/>
            <person name="Harder C.B."/>
            <person name="Rigling D."/>
            <person name="Ford K.L."/>
            <person name="Foster G.D."/>
            <person name="Pangilinan J."/>
            <person name="Papanicolaou A."/>
            <person name="Barry K."/>
            <person name="LaButti K."/>
            <person name="Viragh M."/>
            <person name="Koriabine M."/>
            <person name="Yan M."/>
            <person name="Riley R."/>
            <person name="Champramary S."/>
            <person name="Plett K.L."/>
            <person name="Tsai I.J."/>
            <person name="Slot J."/>
            <person name="Sipos G."/>
            <person name="Plett J."/>
            <person name="Nagy L.G."/>
            <person name="Grigoriev I.V."/>
        </authorList>
    </citation>
    <scope>NUCLEOTIDE SEQUENCE</scope>
    <source>
        <strain evidence="1">FPL87.14</strain>
    </source>
</reference>
<gene>
    <name evidence="1" type="ORF">EV421DRAFT_1745065</name>
</gene>